<geneLocation type="mitochondrion" evidence="1"/>
<sequence length="71" mass="8144">MAKLLKLPKEIIGMPLLGRERTGFFRYHHNQRAAPAGDVCSAKEARTVSLRRKGHVEPLAISRWCLNRDFQ</sequence>
<reference evidence="1" key="1">
    <citation type="journal article" date="2015" name="Genome Biol. Evol.">
        <title>Organellar Genomes of White Spruce (Picea glauca): Assembly and Annotation.</title>
        <authorList>
            <person name="Jackman S.D."/>
            <person name="Warren R.L."/>
            <person name="Gibb E.A."/>
            <person name="Vandervalk B.P."/>
            <person name="Mohamadi H."/>
            <person name="Chu J."/>
            <person name="Raymond A."/>
            <person name="Pleasance S."/>
            <person name="Coope R."/>
            <person name="Wildung M.R."/>
            <person name="Ritland C.E."/>
            <person name="Bousquet J."/>
            <person name="Jones S.J."/>
            <person name="Bohlmann J."/>
            <person name="Birol I."/>
        </authorList>
    </citation>
    <scope>NUCLEOTIDE SEQUENCE [LARGE SCALE GENOMIC DNA]</scope>
    <source>
        <tissue evidence="1">Flushing bud</tissue>
    </source>
</reference>
<gene>
    <name evidence="1" type="ORF">ABT39_MTgene1532</name>
</gene>
<evidence type="ECO:0000313" key="1">
    <source>
        <dbReference type="EMBL" id="KUM46431.1"/>
    </source>
</evidence>
<name>A0A117NG98_PICGL</name>
<dbReference type="EMBL" id="LKAM01000011">
    <property type="protein sequence ID" value="KUM46431.1"/>
    <property type="molecule type" value="Genomic_DNA"/>
</dbReference>
<accession>A0A117NG98</accession>
<dbReference type="AlphaFoldDB" id="A0A117NG98"/>
<proteinExistence type="predicted"/>
<organism evidence="1">
    <name type="scientific">Picea glauca</name>
    <name type="common">White spruce</name>
    <name type="synonym">Pinus glauca</name>
    <dbReference type="NCBI Taxonomy" id="3330"/>
    <lineage>
        <taxon>Eukaryota</taxon>
        <taxon>Viridiplantae</taxon>
        <taxon>Streptophyta</taxon>
        <taxon>Embryophyta</taxon>
        <taxon>Tracheophyta</taxon>
        <taxon>Spermatophyta</taxon>
        <taxon>Pinopsida</taxon>
        <taxon>Pinidae</taxon>
        <taxon>Conifers I</taxon>
        <taxon>Pinales</taxon>
        <taxon>Pinaceae</taxon>
        <taxon>Picea</taxon>
    </lineage>
</organism>
<keyword evidence="1" id="KW-0496">Mitochondrion</keyword>
<comment type="caution">
    <text evidence="1">The sequence shown here is derived from an EMBL/GenBank/DDBJ whole genome shotgun (WGS) entry which is preliminary data.</text>
</comment>
<protein>
    <submittedName>
        <fullName evidence="1">Uncharacterized protein</fullName>
    </submittedName>
</protein>